<comment type="caution">
    <text evidence="8">The sequence shown here is derived from an EMBL/GenBank/DDBJ whole genome shotgun (WGS) entry which is preliminary data.</text>
</comment>
<comment type="similarity">
    <text evidence="2">Belongs to the CENP-C/MIF2 family.</text>
</comment>
<feature type="domain" description="Mif2/CENP-C cupin" evidence="6">
    <location>
        <begin position="516"/>
        <end position="577"/>
    </location>
</feature>
<feature type="compositionally biased region" description="Low complexity" evidence="5">
    <location>
        <begin position="217"/>
        <end position="230"/>
    </location>
</feature>
<feature type="domain" description="Mif2 N-terminal" evidence="7">
    <location>
        <begin position="19"/>
        <end position="148"/>
    </location>
</feature>
<reference evidence="8 9" key="1">
    <citation type="submission" date="2019-06" db="EMBL/GenBank/DDBJ databases">
        <title>A chromosomal-level reference genome of Carpinus fangiana (Coryloideae, Betulaceae).</title>
        <authorList>
            <person name="Yang X."/>
            <person name="Wang Z."/>
            <person name="Zhang L."/>
            <person name="Hao G."/>
            <person name="Liu J."/>
            <person name="Yang Y."/>
        </authorList>
    </citation>
    <scope>NUCLEOTIDE SEQUENCE [LARGE SCALE GENOMIC DNA]</scope>
    <source>
        <strain evidence="8">Cfa_2016G</strain>
        <tissue evidence="8">Leaf</tissue>
    </source>
</reference>
<feature type="region of interest" description="Disordered" evidence="5">
    <location>
        <begin position="446"/>
        <end position="469"/>
    </location>
</feature>
<feature type="compositionally biased region" description="Polar residues" evidence="5">
    <location>
        <begin position="125"/>
        <end position="144"/>
    </location>
</feature>
<organism evidence="8 9">
    <name type="scientific">Carpinus fangiana</name>
    <dbReference type="NCBI Taxonomy" id="176857"/>
    <lineage>
        <taxon>Eukaryota</taxon>
        <taxon>Viridiplantae</taxon>
        <taxon>Streptophyta</taxon>
        <taxon>Embryophyta</taxon>
        <taxon>Tracheophyta</taxon>
        <taxon>Spermatophyta</taxon>
        <taxon>Magnoliopsida</taxon>
        <taxon>eudicotyledons</taxon>
        <taxon>Gunneridae</taxon>
        <taxon>Pentapetalae</taxon>
        <taxon>rosids</taxon>
        <taxon>fabids</taxon>
        <taxon>Fagales</taxon>
        <taxon>Betulaceae</taxon>
        <taxon>Carpinus</taxon>
    </lineage>
</organism>
<feature type="compositionally biased region" description="Acidic residues" evidence="5">
    <location>
        <begin position="201"/>
        <end position="214"/>
    </location>
</feature>
<dbReference type="GO" id="GO:0051315">
    <property type="term" value="P:attachment of mitotic spindle microtubules to kinetochore"/>
    <property type="evidence" value="ECO:0007669"/>
    <property type="project" value="TreeGrafter"/>
</dbReference>
<evidence type="ECO:0000256" key="3">
    <source>
        <dbReference type="ARBA" id="ARBA00023125"/>
    </source>
</evidence>
<dbReference type="GO" id="GO:0051382">
    <property type="term" value="P:kinetochore assembly"/>
    <property type="evidence" value="ECO:0007669"/>
    <property type="project" value="InterPro"/>
</dbReference>
<evidence type="ECO:0000313" key="9">
    <source>
        <dbReference type="Proteomes" id="UP000327013"/>
    </source>
</evidence>
<feature type="compositionally biased region" description="Polar residues" evidence="5">
    <location>
        <begin position="48"/>
        <end position="58"/>
    </location>
</feature>
<evidence type="ECO:0000256" key="5">
    <source>
        <dbReference type="SAM" id="MobiDB-lite"/>
    </source>
</evidence>
<feature type="region of interest" description="Disordered" evidence="5">
    <location>
        <begin position="1"/>
        <end position="400"/>
    </location>
</feature>
<dbReference type="GO" id="GO:0019237">
    <property type="term" value="F:centromeric DNA binding"/>
    <property type="evidence" value="ECO:0007669"/>
    <property type="project" value="InterPro"/>
</dbReference>
<comment type="subcellular location">
    <subcellularLocation>
        <location evidence="1">Nucleus</location>
    </subcellularLocation>
</comment>
<feature type="compositionally biased region" description="Basic residues" evidence="5">
    <location>
        <begin position="706"/>
        <end position="726"/>
    </location>
</feature>
<gene>
    <name evidence="8" type="ORF">FH972_021742</name>
</gene>
<evidence type="ECO:0000259" key="6">
    <source>
        <dbReference type="Pfam" id="PF11699"/>
    </source>
</evidence>
<dbReference type="GO" id="GO:0051455">
    <property type="term" value="P:spindle attachment to meiosis I kinetochore"/>
    <property type="evidence" value="ECO:0007669"/>
    <property type="project" value="TreeGrafter"/>
</dbReference>
<feature type="region of interest" description="Disordered" evidence="5">
    <location>
        <begin position="587"/>
        <end position="609"/>
    </location>
</feature>
<feature type="compositionally biased region" description="Low complexity" evidence="5">
    <location>
        <begin position="292"/>
        <end position="308"/>
    </location>
</feature>
<dbReference type="InterPro" id="IPR014710">
    <property type="entry name" value="RmlC-like_jellyroll"/>
</dbReference>
<feature type="region of interest" description="Disordered" evidence="5">
    <location>
        <begin position="631"/>
        <end position="750"/>
    </location>
</feature>
<feature type="compositionally biased region" description="Basic residues" evidence="5">
    <location>
        <begin position="327"/>
        <end position="337"/>
    </location>
</feature>
<evidence type="ECO:0000256" key="4">
    <source>
        <dbReference type="ARBA" id="ARBA00023242"/>
    </source>
</evidence>
<feature type="compositionally biased region" description="Low complexity" evidence="5">
    <location>
        <begin position="739"/>
        <end position="750"/>
    </location>
</feature>
<feature type="compositionally biased region" description="Low complexity" evidence="5">
    <location>
        <begin position="771"/>
        <end position="781"/>
    </location>
</feature>
<keyword evidence="4" id="KW-0539">Nucleus</keyword>
<dbReference type="EMBL" id="VIBQ01000010">
    <property type="protein sequence ID" value="KAB8338797.1"/>
    <property type="molecule type" value="Genomic_DNA"/>
</dbReference>
<feature type="compositionally biased region" description="Polar residues" evidence="5">
    <location>
        <begin position="166"/>
        <end position="194"/>
    </location>
</feature>
<dbReference type="Gene3D" id="2.60.120.10">
    <property type="entry name" value="Jelly Rolls"/>
    <property type="match status" value="1"/>
</dbReference>
<dbReference type="Pfam" id="PF11699">
    <property type="entry name" value="CENP-C_C"/>
    <property type="match status" value="1"/>
</dbReference>
<feature type="compositionally biased region" description="Acidic residues" evidence="5">
    <location>
        <begin position="309"/>
        <end position="320"/>
    </location>
</feature>
<feature type="compositionally biased region" description="Polar residues" evidence="5">
    <location>
        <begin position="276"/>
        <end position="285"/>
    </location>
</feature>
<protein>
    <recommendedName>
        <fullName evidence="10">Mif2/CENP-C cupin domain-containing protein</fullName>
    </recommendedName>
</protein>
<dbReference type="InterPro" id="IPR025974">
    <property type="entry name" value="Mif2/CENP-C_cupin"/>
</dbReference>
<evidence type="ECO:0000256" key="2">
    <source>
        <dbReference type="ARBA" id="ARBA00010291"/>
    </source>
</evidence>
<keyword evidence="3" id="KW-0238">DNA-binding</keyword>
<dbReference type="Pfam" id="PF15624">
    <property type="entry name" value="Mif2_N"/>
    <property type="match status" value="1"/>
</dbReference>
<dbReference type="PANTHER" id="PTHR16684:SF11">
    <property type="entry name" value="CENTROMERE PROTEIN C"/>
    <property type="match status" value="1"/>
</dbReference>
<dbReference type="InterPro" id="IPR028929">
    <property type="entry name" value="Mif2_N"/>
</dbReference>
<proteinExistence type="inferred from homology"/>
<sequence>MAPGTPQRKKRNAHNNFMTNIGEQGRKTGLTLPEQPRDEYGMEPADSLFTSPMKSVRTTGRARRKSNTTDSSSETMEVASSSAPDVTEVLTARASQKRASIPPPTRSPLRKTNIGGTPRRHLSLGPQSSPQRNRTPEPVSSPQRSVPRLLNFSMNETLRSVERSNTKQQATPRANGMSNGSRRSIYSIEQSPLPTRNLLEQYEEDETELADDEPQTVGGDDIIDDVGLPGLDDDEGDNDDAINMDADEQIQIQEAEADTATSPQSARRKSGRRSDQSVIDPSLLTQEDLDDAAAAVAAAAASAAAVPTAEEEDEEADEVPEMVPIPAKKRGPGRPKKSQANGKKTALAKRDVNAPQRPSSKAKSESVPRSVRAGSVTSLQREREYTPNEDDGANFTRSGRLSYKPLAYWKGEEAKYESDGRHGMQTIHSVVRKEDVTPVKRVAPKPKNRKRKYNVYNDDDDDEETGEEPWEIEEGIVSGAVSMWDPESGLDAGQHEQEIAFAGRSIEARDVQGAQFRYAKTLTMGFFGSGIVEMPPNGFKRMKNSRKMAMVFFVHYGKVAVDVAGTRFTISKGGVWQAIFIALQTRRSMRRRSSSHKDVKKRASGHRSRNWMRTSFERCIGVRGSKRDEVLCRHDSSDSHQSLVTSPPSPHPGHPARQIHPPRCAPVAQRRRSCAHTQSTARPARCRHSSPSARRGPDQPTCRRPAASRRRQRSAPRRGGLRRPRRRSAEGAHRPPAPARAAGGSARRQRCGAPLARGRCAHAAARGCWAARGRSGRASGRASRRGRYREGPRRRTAASRTCPRGRCRCTRCAGGRGGCRGPGVGETGGGSCRRTHVDLGVLLQRPVGELSGILVGGLDWLDGLSITQLQRQTLGSGGDAGDRLQSGLQVGDGPGGIDAPLGGRALGAHVLAFRVRFSVCCRCGCRLQCGCDVKKGGSRRLWHAAQIVVGREIHPGCPTCIGEVDRHPRRHGSAGCSWPGVAACWMPGSSLDVPAKAHWCLAPPDPSHRYPCRPHRGCIHAPLLPGDGARHVPAHRARHATKTRGHRLADPRRLLTRSDARHTLASRQQFMHAPAADSSHETHVRADAGDMASLNTTAVPSFGLRRADRAIPRPPRACQITAGEGCLSRPSALTASHSPPPSASSPAGSRETNLCCPMLEQLPRCRGTSNRALSSAFIALPEAHAPWGKELPQTSVHTTRPRFATSLAALDGPLSLCQSHAYFLKPLPRLTNPTVRSSWHSARSFLASKLLRPLLLPAACVNTETFPSSSNLRPCSFATGS</sequence>
<feature type="region of interest" description="Disordered" evidence="5">
    <location>
        <begin position="771"/>
        <end position="799"/>
    </location>
</feature>
<feature type="compositionally biased region" description="Acidic residues" evidence="5">
    <location>
        <begin position="457"/>
        <end position="469"/>
    </location>
</feature>
<evidence type="ECO:0008006" key="10">
    <source>
        <dbReference type="Google" id="ProtNLM"/>
    </source>
</evidence>
<evidence type="ECO:0000259" key="7">
    <source>
        <dbReference type="Pfam" id="PF15624"/>
    </source>
</evidence>
<dbReference type="PANTHER" id="PTHR16684">
    <property type="entry name" value="CENTROMERE PROTEIN C"/>
    <property type="match status" value="1"/>
</dbReference>
<feature type="compositionally biased region" description="Acidic residues" evidence="5">
    <location>
        <begin position="231"/>
        <end position="248"/>
    </location>
</feature>
<dbReference type="Proteomes" id="UP000327013">
    <property type="component" value="Unassembled WGS sequence"/>
</dbReference>
<feature type="region of interest" description="Disordered" evidence="5">
    <location>
        <begin position="1129"/>
        <end position="1150"/>
    </location>
</feature>
<feature type="compositionally biased region" description="Low complexity" evidence="5">
    <location>
        <begin position="71"/>
        <end position="83"/>
    </location>
</feature>
<dbReference type="InterPro" id="IPR028386">
    <property type="entry name" value="CENP-C/Mif2/cnp3"/>
</dbReference>
<dbReference type="GO" id="GO:0000776">
    <property type="term" value="C:kinetochore"/>
    <property type="evidence" value="ECO:0007669"/>
    <property type="project" value="InterPro"/>
</dbReference>
<dbReference type="OrthoDB" id="1939643at2759"/>
<evidence type="ECO:0000313" key="8">
    <source>
        <dbReference type="EMBL" id="KAB8338797.1"/>
    </source>
</evidence>
<dbReference type="GO" id="GO:0005634">
    <property type="term" value="C:nucleus"/>
    <property type="evidence" value="ECO:0007669"/>
    <property type="project" value="UniProtKB-SubCell"/>
</dbReference>
<evidence type="ECO:0000256" key="1">
    <source>
        <dbReference type="ARBA" id="ARBA00004123"/>
    </source>
</evidence>
<name>A0A5N6KQK0_9ROSI</name>
<accession>A0A5N6KQK0</accession>
<keyword evidence="9" id="KW-1185">Reference proteome</keyword>